<feature type="transmembrane region" description="Helical" evidence="2">
    <location>
        <begin position="69"/>
        <end position="95"/>
    </location>
</feature>
<name>F8BY98_AFIC5</name>
<proteinExistence type="predicted"/>
<dbReference type="HOGENOM" id="CLU_2058985_0_0_5"/>
<dbReference type="EMBL" id="CP002826">
    <property type="protein sequence ID" value="AEI06943.1"/>
    <property type="molecule type" value="Genomic_DNA"/>
</dbReference>
<evidence type="ECO:0008006" key="5">
    <source>
        <dbReference type="Google" id="ProtNLM"/>
    </source>
</evidence>
<feature type="region of interest" description="Disordered" evidence="1">
    <location>
        <begin position="1"/>
        <end position="32"/>
    </location>
</feature>
<dbReference type="Proteomes" id="UP000007730">
    <property type="component" value="Chromosome"/>
</dbReference>
<dbReference type="AlphaFoldDB" id="F8BY98"/>
<keyword evidence="2" id="KW-0812">Transmembrane</keyword>
<organism evidence="3 4">
    <name type="scientific">Afipia carboxidovorans (strain ATCC 49405 / DSM 1227 / KCTC 32145 / OM5)</name>
    <name type="common">Oligotropha carboxidovorans</name>
    <dbReference type="NCBI Taxonomy" id="504832"/>
    <lineage>
        <taxon>Bacteria</taxon>
        <taxon>Pseudomonadati</taxon>
        <taxon>Pseudomonadota</taxon>
        <taxon>Alphaproteobacteria</taxon>
        <taxon>Hyphomicrobiales</taxon>
        <taxon>Nitrobacteraceae</taxon>
        <taxon>Afipia</taxon>
    </lineage>
</organism>
<accession>F8BY98</accession>
<evidence type="ECO:0000313" key="3">
    <source>
        <dbReference type="EMBL" id="AEI06943.1"/>
    </source>
</evidence>
<reference evidence="3 4" key="1">
    <citation type="journal article" date="2011" name="J. Bacteriol.">
        <title>Complete genome sequences of the chemolithoautotrophic Oligotropha carboxidovorans strains OM4 and OM5.</title>
        <authorList>
            <person name="Volland S."/>
            <person name="Rachinger M."/>
            <person name="Strittmatter A."/>
            <person name="Daniel R."/>
            <person name="Gottschalk G."/>
            <person name="Meyer O."/>
        </authorList>
    </citation>
    <scope>NUCLEOTIDE SEQUENCE [LARGE SCALE GENOMIC DNA]</scope>
    <source>
        <strain evidence="4">ATCC 49405 / DSM 1227 / KCTC 32145 / OM5</strain>
    </source>
</reference>
<evidence type="ECO:0000256" key="2">
    <source>
        <dbReference type="SAM" id="Phobius"/>
    </source>
</evidence>
<keyword evidence="2" id="KW-0472">Membrane</keyword>
<protein>
    <recommendedName>
        <fullName evidence="5">Transmembrane protein</fullName>
    </recommendedName>
</protein>
<dbReference type="PATRIC" id="fig|504832.7.peg.2366"/>
<keyword evidence="2" id="KW-1133">Transmembrane helix</keyword>
<gene>
    <name evidence="3" type="ordered locus">OCA5_c22410</name>
</gene>
<evidence type="ECO:0000256" key="1">
    <source>
        <dbReference type="SAM" id="MobiDB-lite"/>
    </source>
</evidence>
<keyword evidence="4" id="KW-1185">Reference proteome</keyword>
<sequence length="119" mass="13111">MEERPNDAMVASEPTGPEDMSPGESAPEPSEETTMIVLSGADRAHDADVFPLHPEPHRRRGLLPFIGRILRPFVAIMLSQYFIVLLLAVLAAVIVSRTASGILVEMFDDLARIIRRFGT</sequence>
<dbReference type="KEGG" id="ocg:OCA5_c22410"/>
<evidence type="ECO:0000313" key="4">
    <source>
        <dbReference type="Proteomes" id="UP000007730"/>
    </source>
</evidence>